<feature type="transmembrane region" description="Helical" evidence="1">
    <location>
        <begin position="29"/>
        <end position="47"/>
    </location>
</feature>
<keyword evidence="1" id="KW-1133">Transmembrane helix</keyword>
<gene>
    <name evidence="2" type="ORF">RND81_09G084200</name>
</gene>
<reference evidence="2" key="1">
    <citation type="submission" date="2024-03" db="EMBL/GenBank/DDBJ databases">
        <title>WGS assembly of Saponaria officinalis var. Norfolk2.</title>
        <authorList>
            <person name="Jenkins J."/>
            <person name="Shu S."/>
            <person name="Grimwood J."/>
            <person name="Barry K."/>
            <person name="Goodstein D."/>
            <person name="Schmutz J."/>
            <person name="Leebens-Mack J."/>
            <person name="Osbourn A."/>
        </authorList>
    </citation>
    <scope>NUCLEOTIDE SEQUENCE [LARGE SCALE GENOMIC DNA]</scope>
    <source>
        <strain evidence="2">JIC</strain>
    </source>
</reference>
<keyword evidence="1" id="KW-0472">Membrane</keyword>
<sequence length="79" mass="9559">MFYHDMFYFLFSLNVLVHRSYNTFQRNPLVTKLVPAIGIVIFVLWGLQPLMQLSRKIFLEVEDLTRDSQSYTLIWFKRL</sequence>
<protein>
    <submittedName>
        <fullName evidence="2">Uncharacterized protein</fullName>
    </submittedName>
</protein>
<organism evidence="2 3">
    <name type="scientific">Saponaria officinalis</name>
    <name type="common">Common soapwort</name>
    <name type="synonym">Lychnis saponaria</name>
    <dbReference type="NCBI Taxonomy" id="3572"/>
    <lineage>
        <taxon>Eukaryota</taxon>
        <taxon>Viridiplantae</taxon>
        <taxon>Streptophyta</taxon>
        <taxon>Embryophyta</taxon>
        <taxon>Tracheophyta</taxon>
        <taxon>Spermatophyta</taxon>
        <taxon>Magnoliopsida</taxon>
        <taxon>eudicotyledons</taxon>
        <taxon>Gunneridae</taxon>
        <taxon>Pentapetalae</taxon>
        <taxon>Caryophyllales</taxon>
        <taxon>Caryophyllaceae</taxon>
        <taxon>Caryophylleae</taxon>
        <taxon>Saponaria</taxon>
    </lineage>
</organism>
<evidence type="ECO:0000313" key="2">
    <source>
        <dbReference type="EMBL" id="KAK9689830.1"/>
    </source>
</evidence>
<comment type="caution">
    <text evidence="2">The sequence shown here is derived from an EMBL/GenBank/DDBJ whole genome shotgun (WGS) entry which is preliminary data.</text>
</comment>
<keyword evidence="1" id="KW-0812">Transmembrane</keyword>
<evidence type="ECO:0000313" key="3">
    <source>
        <dbReference type="Proteomes" id="UP001443914"/>
    </source>
</evidence>
<keyword evidence="3" id="KW-1185">Reference proteome</keyword>
<dbReference type="EMBL" id="JBDFQZ010000009">
    <property type="protein sequence ID" value="KAK9689830.1"/>
    <property type="molecule type" value="Genomic_DNA"/>
</dbReference>
<proteinExistence type="predicted"/>
<dbReference type="AlphaFoldDB" id="A0AAW1IJA8"/>
<dbReference type="Proteomes" id="UP001443914">
    <property type="component" value="Unassembled WGS sequence"/>
</dbReference>
<accession>A0AAW1IJA8</accession>
<name>A0AAW1IJA8_SAPOF</name>
<evidence type="ECO:0000256" key="1">
    <source>
        <dbReference type="SAM" id="Phobius"/>
    </source>
</evidence>